<dbReference type="OrthoDB" id="5138520at2"/>
<dbReference type="EMBL" id="AXCW01000334">
    <property type="protein sequence ID" value="EYR62091.1"/>
    <property type="molecule type" value="Genomic_DNA"/>
</dbReference>
<evidence type="ECO:0000313" key="2">
    <source>
        <dbReference type="Proteomes" id="UP000019753"/>
    </source>
</evidence>
<dbReference type="RefSeq" id="WP_034228895.1">
    <property type="nucleotide sequence ID" value="NZ_AXCW01000334.1"/>
</dbReference>
<sequence>MLAAALTADDRRGVSLLIPYVHGRPQFDQVRDWFRTASPPQSMLFADHDGVVTLLGVRLQGDAGHTMATGRLTADSVIFAEPRTLKPEYRIRTLRSTLDGLEGFTHFHPVTFDTPRPGEPTAITFDTSQTVTWRSAGFTYSLQANAVWSGTIGRQFEAQSVPVLSTSRSRGATPQEHLRAQWAVRDLLLLAHGRKLSWRSHHVLDDQFPLYLGGTAHGPHAAQTQFHTTVEQHTAPEPSSIDLAFPELNLKSAGAPALKRWTDRYADETFRRAVQPVAEVLNGAAKFLEPQLMMLASALDHFGYYRFNDQRRRPMHRSIKKCPDDLTIDWPTIGSRDGIARAIANLNNDLKHPDRERRPPIEELACVVELAKLIARAQPFDLIRADPAAQRAFLTSRDARRVIDMFDRSNLRIRDDGTLLRT</sequence>
<protein>
    <recommendedName>
        <fullName evidence="3">ApeA N-terminal domain-containing protein</fullName>
    </recommendedName>
</protein>
<proteinExistence type="predicted"/>
<dbReference type="Proteomes" id="UP000019753">
    <property type="component" value="Unassembled WGS sequence"/>
</dbReference>
<organism evidence="1 2">
    <name type="scientific">Actinotalea ferrariae CF5-4</name>
    <dbReference type="NCBI Taxonomy" id="948458"/>
    <lineage>
        <taxon>Bacteria</taxon>
        <taxon>Bacillati</taxon>
        <taxon>Actinomycetota</taxon>
        <taxon>Actinomycetes</taxon>
        <taxon>Micrococcales</taxon>
        <taxon>Cellulomonadaceae</taxon>
        <taxon>Actinotalea</taxon>
    </lineage>
</organism>
<keyword evidence="2" id="KW-1185">Reference proteome</keyword>
<name>A0A021VLN8_9CELL</name>
<evidence type="ECO:0000313" key="1">
    <source>
        <dbReference type="EMBL" id="EYR62091.1"/>
    </source>
</evidence>
<dbReference type="AlphaFoldDB" id="A0A021VLN8"/>
<comment type="caution">
    <text evidence="1">The sequence shown here is derived from an EMBL/GenBank/DDBJ whole genome shotgun (WGS) entry which is preliminary data.</text>
</comment>
<reference evidence="1 2" key="1">
    <citation type="submission" date="2014-01" db="EMBL/GenBank/DDBJ databases">
        <title>Actinotalea ferrariae CF5-4.</title>
        <authorList>
            <person name="Chen F."/>
            <person name="Li Y."/>
            <person name="Wang G."/>
        </authorList>
    </citation>
    <scope>NUCLEOTIDE SEQUENCE [LARGE SCALE GENOMIC DNA]</scope>
    <source>
        <strain evidence="1 2">CF5-4</strain>
    </source>
</reference>
<gene>
    <name evidence="1" type="ORF">N866_11975</name>
</gene>
<accession>A0A021VLN8</accession>
<evidence type="ECO:0008006" key="3">
    <source>
        <dbReference type="Google" id="ProtNLM"/>
    </source>
</evidence>